<evidence type="ECO:0000313" key="3">
    <source>
        <dbReference type="Proteomes" id="UP000799302"/>
    </source>
</evidence>
<dbReference type="EMBL" id="MU004233">
    <property type="protein sequence ID" value="KAF2671307.1"/>
    <property type="molecule type" value="Genomic_DNA"/>
</dbReference>
<reference evidence="2" key="1">
    <citation type="journal article" date="2020" name="Stud. Mycol.">
        <title>101 Dothideomycetes genomes: a test case for predicting lifestyles and emergence of pathogens.</title>
        <authorList>
            <person name="Haridas S."/>
            <person name="Albert R."/>
            <person name="Binder M."/>
            <person name="Bloem J."/>
            <person name="Labutti K."/>
            <person name="Salamov A."/>
            <person name="Andreopoulos B."/>
            <person name="Baker S."/>
            <person name="Barry K."/>
            <person name="Bills G."/>
            <person name="Bluhm B."/>
            <person name="Cannon C."/>
            <person name="Castanera R."/>
            <person name="Culley D."/>
            <person name="Daum C."/>
            <person name="Ezra D."/>
            <person name="Gonzalez J."/>
            <person name="Henrissat B."/>
            <person name="Kuo A."/>
            <person name="Liang C."/>
            <person name="Lipzen A."/>
            <person name="Lutzoni F."/>
            <person name="Magnuson J."/>
            <person name="Mondo S."/>
            <person name="Nolan M."/>
            <person name="Ohm R."/>
            <person name="Pangilinan J."/>
            <person name="Park H.-J."/>
            <person name="Ramirez L."/>
            <person name="Alfaro M."/>
            <person name="Sun H."/>
            <person name="Tritt A."/>
            <person name="Yoshinaga Y."/>
            <person name="Zwiers L.-H."/>
            <person name="Turgeon B."/>
            <person name="Goodwin S."/>
            <person name="Spatafora J."/>
            <person name="Crous P."/>
            <person name="Grigoriev I."/>
        </authorList>
    </citation>
    <scope>NUCLEOTIDE SEQUENCE</scope>
    <source>
        <strain evidence="2">CBS 115976</strain>
    </source>
</reference>
<keyword evidence="3" id="KW-1185">Reference proteome</keyword>
<gene>
    <name evidence="2" type="ORF">BT63DRAFT_423522</name>
</gene>
<feature type="region of interest" description="Disordered" evidence="1">
    <location>
        <begin position="1"/>
        <end position="52"/>
    </location>
</feature>
<protein>
    <submittedName>
        <fullName evidence="2">Uncharacterized protein</fullName>
    </submittedName>
</protein>
<evidence type="ECO:0000256" key="1">
    <source>
        <dbReference type="SAM" id="MobiDB-lite"/>
    </source>
</evidence>
<name>A0A6A6UIM2_9PEZI</name>
<feature type="compositionally biased region" description="Basic residues" evidence="1">
    <location>
        <begin position="42"/>
        <end position="52"/>
    </location>
</feature>
<evidence type="ECO:0000313" key="2">
    <source>
        <dbReference type="EMBL" id="KAF2671307.1"/>
    </source>
</evidence>
<dbReference type="AlphaFoldDB" id="A0A6A6UIM2"/>
<sequence>MLKPAIPTTNTILYAQRTSTTPDPHVPKTPRNPHNSSSTSKSHPHPHHHPAQ</sequence>
<organism evidence="2 3">
    <name type="scientific">Microthyrium microscopicum</name>
    <dbReference type="NCBI Taxonomy" id="703497"/>
    <lineage>
        <taxon>Eukaryota</taxon>
        <taxon>Fungi</taxon>
        <taxon>Dikarya</taxon>
        <taxon>Ascomycota</taxon>
        <taxon>Pezizomycotina</taxon>
        <taxon>Dothideomycetes</taxon>
        <taxon>Dothideomycetes incertae sedis</taxon>
        <taxon>Microthyriales</taxon>
        <taxon>Microthyriaceae</taxon>
        <taxon>Microthyrium</taxon>
    </lineage>
</organism>
<dbReference type="Proteomes" id="UP000799302">
    <property type="component" value="Unassembled WGS sequence"/>
</dbReference>
<feature type="compositionally biased region" description="Polar residues" evidence="1">
    <location>
        <begin position="7"/>
        <end position="22"/>
    </location>
</feature>
<proteinExistence type="predicted"/>
<accession>A0A6A6UIM2</accession>